<dbReference type="Gene3D" id="3.40.50.450">
    <property type="match status" value="1"/>
</dbReference>
<evidence type="ECO:0000259" key="8">
    <source>
        <dbReference type="Pfam" id="PF00365"/>
    </source>
</evidence>
<dbReference type="InterPro" id="IPR011990">
    <property type="entry name" value="TPR-like_helical_dom_sf"/>
</dbReference>
<evidence type="ECO:0000256" key="2">
    <source>
        <dbReference type="ARBA" id="ARBA00022679"/>
    </source>
</evidence>
<dbReference type="PANTHER" id="PTHR43650:SF1">
    <property type="entry name" value="PYROPHOSPHATE--FRUCTOSE 6-PHOSPHATE 1-PHOSPHOTRANSFERASE SUBUNIT BETA 2"/>
    <property type="match status" value="1"/>
</dbReference>
<dbReference type="GO" id="GO:0005829">
    <property type="term" value="C:cytosol"/>
    <property type="evidence" value="ECO:0007669"/>
    <property type="project" value="TreeGrafter"/>
</dbReference>
<evidence type="ECO:0000256" key="6">
    <source>
        <dbReference type="ARBA" id="ARBA00023152"/>
    </source>
</evidence>
<evidence type="ECO:0000313" key="9">
    <source>
        <dbReference type="EMBL" id="CAE6920884.1"/>
    </source>
</evidence>
<protein>
    <submittedName>
        <fullName evidence="9">PFP-BETA1 protein</fullName>
    </submittedName>
</protein>
<sequence>MAAPVLSNLKKDRCEDVVTKVAQSRFRHQSDCGRPSCPQAWGGLIKQSALHRHWRGALYSLFAMHVQGFKPNTVAWNLATAACGRCQKWQATLRLMTTASQAADQITYNTAAKLTCEVGRWEVGHRCIAGASERRIEPDAASSWSMCLHEFAVLESCDATACTSALSALCSELQWQAGMNLLEEFFCQALEADVAMVGTGIAAISASDRWHCSLNLFSLLHSRTLRADSICLGACANGFVQRANWFQAVHLGTLLMAEDLQLNRVFCNSVLGGFQKCGRWESLGVMLRNAGGGPDLVAMNTAVAACEKGSIWQQATLLLEEAKVLDIQPDAIFGSAVLTACQDAASWQLQLQHFWGFCGEGCHEPRAALCNSVLSAGVAWQPALHIIGQLCLWRLRPAAVACGASLRCFSAEGGRWRDGIELLDTLLADWIWWSSTMKQNQVWCSVLRVPGISWKASLDILHTMRVHIAEADATLLATVVEACDKASQSKGKLQPLLADVAREAVLGACFDCGVDGSRDSRMKKKTDMRPNTPIPKTGKYVKPHLKEVYKFFRDEWVNCNVFRSPGPMQLDSSGDVGPLSERPITLLADYFSVDELKQIVQPSAQPAPLIMCKEPLVVRDVRLRENLSFLEQERLNYEPALPGYLRDRVTWQEDELAPHSCDNIEELVQSFPLMHAQVCAIRLVPPIAVEGDEVDTMVSERSPTSMRHTAVTSDYGKPMTVGIVFASSQVPGYHPVIAGLFDYLAGLNQETKLIGFFCGYEGLLKDLWAPVTKDMVDQFRNLGGQDLLCQFGDPSTLAFKDHLQAAIETISRHKLDGLVLVGNEANQVDSAFLAEACAASRLSTRVIGVPVSLDCNFPFVQQTIGFDTVTRTLSAFIGTIGNLVKTSRNMWIFVRTMGDAWSHVAVQIALQTHVHMVLLSGSQLLGQYLVNIVSCLCDLIVKRHDAGEDYGIIMLPVGFVNDILELRILFAELMEVMSKDHYEQSWESIPKIAARLKPATAALFDVIPRDVQFEICFGGRERYMNKIDFSTISTDRLLLRFVEMELLRRRQLGHISKDFFNGMCYPMAYQARSAMPTNFDCDLAYTLGWSAGIMVNLEKTGQLVHVSHLEKDVSEWRVRGLPLTCLLRTEFEEETQEYRILPAYVHLLKQRNVRRPFVDLPPPKNRTIQTLGPVQYTRDTPELRTTWYMENQPIQDPTEALRETAYLCSELHSTMALAKAESTLYAVNSLLDNAVSVLDAYKRLHDSKKRGQQSLAEVPMEHLAKVWTTKHMDRSDHQGLEHRTHHSTRGEVLTKNTDLVLA</sequence>
<dbReference type="PANTHER" id="PTHR43650">
    <property type="entry name" value="PYROPHOSPHATE--FRUCTOSE 6-PHOSPHATE 1-PHOSPHOTRANSFERASE"/>
    <property type="match status" value="1"/>
</dbReference>
<feature type="compositionally biased region" description="Basic and acidic residues" evidence="7">
    <location>
        <begin position="1271"/>
        <end position="1282"/>
    </location>
</feature>
<dbReference type="UniPathway" id="UPA00109">
    <property type="reaction ID" value="UER00182"/>
</dbReference>
<proteinExistence type="predicted"/>
<keyword evidence="1" id="KW-0963">Cytoplasm</keyword>
<organism evidence="9 10">
    <name type="scientific">Symbiodinium natans</name>
    <dbReference type="NCBI Taxonomy" id="878477"/>
    <lineage>
        <taxon>Eukaryota</taxon>
        <taxon>Sar</taxon>
        <taxon>Alveolata</taxon>
        <taxon>Dinophyceae</taxon>
        <taxon>Suessiales</taxon>
        <taxon>Symbiodiniaceae</taxon>
        <taxon>Symbiodinium</taxon>
    </lineage>
</organism>
<dbReference type="SUPFAM" id="SSF53784">
    <property type="entry name" value="Phosphofructokinase"/>
    <property type="match status" value="1"/>
</dbReference>
<keyword evidence="5" id="KW-0460">Magnesium</keyword>
<dbReference type="EMBL" id="CAJNDS010000023">
    <property type="protein sequence ID" value="CAE6920884.1"/>
    <property type="molecule type" value="Genomic_DNA"/>
</dbReference>
<keyword evidence="10" id="KW-1185">Reference proteome</keyword>
<name>A0A812GI20_9DINO</name>
<keyword evidence="6" id="KW-0324">Glycolysis</keyword>
<comment type="caution">
    <text evidence="9">The sequence shown here is derived from an EMBL/GenBank/DDBJ whole genome shotgun (WGS) entry which is preliminary data.</text>
</comment>
<evidence type="ECO:0000256" key="4">
    <source>
        <dbReference type="ARBA" id="ARBA00022777"/>
    </source>
</evidence>
<dbReference type="GO" id="GO:0009749">
    <property type="term" value="P:response to glucose"/>
    <property type="evidence" value="ECO:0007669"/>
    <property type="project" value="TreeGrafter"/>
</dbReference>
<evidence type="ECO:0000313" key="10">
    <source>
        <dbReference type="Proteomes" id="UP000604046"/>
    </source>
</evidence>
<dbReference type="Gene3D" id="1.10.10.480">
    <property type="entry name" value="Phosphofructokinase, domain 3"/>
    <property type="match status" value="1"/>
</dbReference>
<feature type="region of interest" description="Disordered" evidence="7">
    <location>
        <begin position="1271"/>
        <end position="1302"/>
    </location>
</feature>
<dbReference type="Gene3D" id="3.40.50.460">
    <property type="entry name" value="Phosphofructokinase domain"/>
    <property type="match status" value="1"/>
</dbReference>
<evidence type="ECO:0000256" key="3">
    <source>
        <dbReference type="ARBA" id="ARBA00022723"/>
    </source>
</evidence>
<keyword evidence="2" id="KW-0808">Transferase</keyword>
<dbReference type="InterPro" id="IPR000023">
    <property type="entry name" value="Phosphofructokinase_dom"/>
</dbReference>
<keyword evidence="3" id="KW-0479">Metal-binding</keyword>
<accession>A0A812GI20</accession>
<evidence type="ECO:0000256" key="5">
    <source>
        <dbReference type="ARBA" id="ARBA00022842"/>
    </source>
</evidence>
<dbReference type="Gene3D" id="1.25.40.10">
    <property type="entry name" value="Tetratricopeptide repeat domain"/>
    <property type="match status" value="3"/>
</dbReference>
<evidence type="ECO:0000256" key="7">
    <source>
        <dbReference type="SAM" id="MobiDB-lite"/>
    </source>
</evidence>
<dbReference type="Pfam" id="PF00365">
    <property type="entry name" value="PFK"/>
    <property type="match status" value="1"/>
</dbReference>
<dbReference type="Proteomes" id="UP000604046">
    <property type="component" value="Unassembled WGS sequence"/>
</dbReference>
<keyword evidence="4" id="KW-0418">Kinase</keyword>
<gene>
    <name evidence="9" type="primary">PFP-BETA1</name>
    <name evidence="9" type="ORF">SNAT2548_LOCUS455</name>
</gene>
<dbReference type="OrthoDB" id="537915at2759"/>
<dbReference type="GO" id="GO:0046872">
    <property type="term" value="F:metal ion binding"/>
    <property type="evidence" value="ECO:0007669"/>
    <property type="project" value="UniProtKB-KW"/>
</dbReference>
<reference evidence="9" key="1">
    <citation type="submission" date="2021-02" db="EMBL/GenBank/DDBJ databases">
        <authorList>
            <person name="Dougan E. K."/>
            <person name="Rhodes N."/>
            <person name="Thang M."/>
            <person name="Chan C."/>
        </authorList>
    </citation>
    <scope>NUCLEOTIDE SEQUENCE</scope>
</reference>
<feature type="domain" description="Phosphofructokinase" evidence="8">
    <location>
        <begin position="721"/>
        <end position="927"/>
    </location>
</feature>
<dbReference type="InterPro" id="IPR035966">
    <property type="entry name" value="PKF_sf"/>
</dbReference>
<evidence type="ECO:0000256" key="1">
    <source>
        <dbReference type="ARBA" id="ARBA00022490"/>
    </source>
</evidence>
<dbReference type="GO" id="GO:0003872">
    <property type="term" value="F:6-phosphofructokinase activity"/>
    <property type="evidence" value="ECO:0007669"/>
    <property type="project" value="InterPro"/>
</dbReference>